<evidence type="ECO:0000313" key="3">
    <source>
        <dbReference type="Proteomes" id="UP001367508"/>
    </source>
</evidence>
<proteinExistence type="predicted"/>
<organism evidence="2 3">
    <name type="scientific">Canavalia gladiata</name>
    <name type="common">Sword bean</name>
    <name type="synonym">Dolichos gladiatus</name>
    <dbReference type="NCBI Taxonomy" id="3824"/>
    <lineage>
        <taxon>Eukaryota</taxon>
        <taxon>Viridiplantae</taxon>
        <taxon>Streptophyta</taxon>
        <taxon>Embryophyta</taxon>
        <taxon>Tracheophyta</taxon>
        <taxon>Spermatophyta</taxon>
        <taxon>Magnoliopsida</taxon>
        <taxon>eudicotyledons</taxon>
        <taxon>Gunneridae</taxon>
        <taxon>Pentapetalae</taxon>
        <taxon>rosids</taxon>
        <taxon>fabids</taxon>
        <taxon>Fabales</taxon>
        <taxon>Fabaceae</taxon>
        <taxon>Papilionoideae</taxon>
        <taxon>50 kb inversion clade</taxon>
        <taxon>NPAAA clade</taxon>
        <taxon>indigoferoid/millettioid clade</taxon>
        <taxon>Phaseoleae</taxon>
        <taxon>Canavalia</taxon>
    </lineage>
</organism>
<gene>
    <name evidence="2" type="ORF">VNO77_32234</name>
</gene>
<protein>
    <submittedName>
        <fullName evidence="2">Uncharacterized protein</fullName>
    </submittedName>
</protein>
<evidence type="ECO:0000313" key="2">
    <source>
        <dbReference type="EMBL" id="KAK7321510.1"/>
    </source>
</evidence>
<reference evidence="2 3" key="1">
    <citation type="submission" date="2024-01" db="EMBL/GenBank/DDBJ databases">
        <title>The genomes of 5 underutilized Papilionoideae crops provide insights into root nodulation and disease resistanc.</title>
        <authorList>
            <person name="Jiang F."/>
        </authorList>
    </citation>
    <scope>NUCLEOTIDE SEQUENCE [LARGE SCALE GENOMIC DNA]</scope>
    <source>
        <strain evidence="2">LVBAO_FW01</strain>
        <tissue evidence="2">Leaves</tissue>
    </source>
</reference>
<feature type="signal peptide" evidence="1">
    <location>
        <begin position="1"/>
        <end position="16"/>
    </location>
</feature>
<keyword evidence="3" id="KW-1185">Reference proteome</keyword>
<sequence>MKRWIISGGIWNFVTCFVLLDDCDTLQLYYIIVPFPFGRKCAILGRGEEGKQLSMFSTADFALEFVFLLYLEACSRYVRKESWSAHIDQSRET</sequence>
<evidence type="ECO:0000256" key="1">
    <source>
        <dbReference type="SAM" id="SignalP"/>
    </source>
</evidence>
<dbReference type="EMBL" id="JAYMYQ010000007">
    <property type="protein sequence ID" value="KAK7321510.1"/>
    <property type="molecule type" value="Genomic_DNA"/>
</dbReference>
<comment type="caution">
    <text evidence="2">The sequence shown here is derived from an EMBL/GenBank/DDBJ whole genome shotgun (WGS) entry which is preliminary data.</text>
</comment>
<keyword evidence="1" id="KW-0732">Signal</keyword>
<dbReference type="AlphaFoldDB" id="A0AAN9KPM9"/>
<feature type="chain" id="PRO_5042896531" evidence="1">
    <location>
        <begin position="17"/>
        <end position="93"/>
    </location>
</feature>
<dbReference type="Proteomes" id="UP001367508">
    <property type="component" value="Unassembled WGS sequence"/>
</dbReference>
<name>A0AAN9KPM9_CANGL</name>
<accession>A0AAN9KPM9</accession>